<feature type="transmembrane region" description="Helical" evidence="1">
    <location>
        <begin position="473"/>
        <end position="495"/>
    </location>
</feature>
<sequence>MGTQFAGTGRLVRLALRRDRIQLPVWLFALVVLEAISVSSVLGLYPTEADLLSIAIATAQSPVALATNGIISGYTAGAVVASQIVMPLSLGAALMSILLVVRHTRQNEETGRAELVEAAVVGRKAFLTAALTVAVAANAILAVSSVVVLMAQGLPLGGSLAIGLAIAGAGISFAGIAAVTSQVTEGARAANGLAGAALAAAFVLRAVGDMSGTVEAGGTRVVSGFASWLSPIGWAEQIRPYDDNDWWVLVLPALFTLATVALAFFLTERRDLGAGLVATRRGPARASRTLPTPLGSAWRIQRSVLFWWAVGIGFIALVYGGVGEQIDDFLGEGDQVTEVMGKLGGTSDMVDAYFATIFGTMAIAVGAYSIQALLRMRAEEAAGRLEPVLATAVGRPRWLSAHLAVVVTGVVALQLLTGVATGLAYGLVTADVAGNVADLSAAALVFVPAILVVAAVAVLLFGGLPLWASGLSWAALALFLLFGLLGPLLGLPDFIRNLSPFSHVPPVPAADVTGTPLMWMVAVAVVLTAGGVALFRRRDLAI</sequence>
<feature type="transmembrane region" description="Helical" evidence="1">
    <location>
        <begin position="246"/>
        <end position="266"/>
    </location>
</feature>
<organism evidence="2 3">
    <name type="scientific">Rhodococcus xishaensis</name>
    <dbReference type="NCBI Taxonomy" id="2487364"/>
    <lineage>
        <taxon>Bacteria</taxon>
        <taxon>Bacillati</taxon>
        <taxon>Actinomycetota</taxon>
        <taxon>Actinomycetes</taxon>
        <taxon>Mycobacteriales</taxon>
        <taxon>Nocardiaceae</taxon>
        <taxon>Rhodococcus</taxon>
    </lineage>
</organism>
<protein>
    <submittedName>
        <fullName evidence="2">Anibiotic ABC transporter</fullName>
    </submittedName>
</protein>
<name>A0A438AN20_9NOCA</name>
<keyword evidence="1" id="KW-0812">Transmembrane</keyword>
<evidence type="ECO:0000256" key="1">
    <source>
        <dbReference type="SAM" id="Phobius"/>
    </source>
</evidence>
<feature type="transmembrane region" description="Helical" evidence="1">
    <location>
        <begin position="84"/>
        <end position="104"/>
    </location>
</feature>
<dbReference type="OrthoDB" id="2014935at2"/>
<dbReference type="RefSeq" id="WP_127955698.1">
    <property type="nucleotide sequence ID" value="NZ_RKLO01000007.1"/>
</dbReference>
<proteinExistence type="predicted"/>
<evidence type="ECO:0000313" key="2">
    <source>
        <dbReference type="EMBL" id="RVW00203.1"/>
    </source>
</evidence>
<dbReference type="AlphaFoldDB" id="A0A438AN20"/>
<accession>A0A438AN20</accession>
<feature type="transmembrane region" description="Helical" evidence="1">
    <location>
        <begin position="403"/>
        <end position="427"/>
    </location>
</feature>
<reference evidence="2 3" key="1">
    <citation type="submission" date="2018-11" db="EMBL/GenBank/DDBJ databases">
        <title>Rhodococcus spongicola sp. nov. and Rhodococcus xishaensis sp. nov. from marine sponges.</title>
        <authorList>
            <person name="Li L."/>
            <person name="Lin H.W."/>
        </authorList>
    </citation>
    <scope>NUCLEOTIDE SEQUENCE [LARGE SCALE GENOMIC DNA]</scope>
    <source>
        <strain evidence="2 3">LHW51113</strain>
    </source>
</reference>
<keyword evidence="1" id="KW-1133">Transmembrane helix</keyword>
<feature type="transmembrane region" description="Helical" evidence="1">
    <location>
        <begin position="125"/>
        <end position="150"/>
    </location>
</feature>
<dbReference type="Proteomes" id="UP000283479">
    <property type="component" value="Unassembled WGS sequence"/>
</dbReference>
<keyword evidence="1" id="KW-0472">Membrane</keyword>
<evidence type="ECO:0000313" key="3">
    <source>
        <dbReference type="Proteomes" id="UP000283479"/>
    </source>
</evidence>
<feature type="transmembrane region" description="Helical" evidence="1">
    <location>
        <begin position="439"/>
        <end position="461"/>
    </location>
</feature>
<feature type="transmembrane region" description="Helical" evidence="1">
    <location>
        <begin position="23"/>
        <end position="45"/>
    </location>
</feature>
<gene>
    <name evidence="2" type="ORF">EGT50_16405</name>
</gene>
<feature type="transmembrane region" description="Helical" evidence="1">
    <location>
        <begin position="156"/>
        <end position="177"/>
    </location>
</feature>
<keyword evidence="3" id="KW-1185">Reference proteome</keyword>
<feature type="transmembrane region" description="Helical" evidence="1">
    <location>
        <begin position="304"/>
        <end position="322"/>
    </location>
</feature>
<feature type="transmembrane region" description="Helical" evidence="1">
    <location>
        <begin position="189"/>
        <end position="207"/>
    </location>
</feature>
<comment type="caution">
    <text evidence="2">The sequence shown here is derived from an EMBL/GenBank/DDBJ whole genome shotgun (WGS) entry which is preliminary data.</text>
</comment>
<feature type="transmembrane region" description="Helical" evidence="1">
    <location>
        <begin position="352"/>
        <end position="374"/>
    </location>
</feature>
<feature type="transmembrane region" description="Helical" evidence="1">
    <location>
        <begin position="515"/>
        <end position="535"/>
    </location>
</feature>
<dbReference type="EMBL" id="RKLO01000007">
    <property type="protein sequence ID" value="RVW00203.1"/>
    <property type="molecule type" value="Genomic_DNA"/>
</dbReference>